<feature type="compositionally biased region" description="Polar residues" evidence="3">
    <location>
        <begin position="400"/>
        <end position="410"/>
    </location>
</feature>
<feature type="compositionally biased region" description="Basic and acidic residues" evidence="3">
    <location>
        <begin position="201"/>
        <end position="225"/>
    </location>
</feature>
<dbReference type="Gene3D" id="2.40.50.770">
    <property type="entry name" value="RecQ-mediated genome instability protein Rmi1, C-terminal domain"/>
    <property type="match status" value="1"/>
</dbReference>
<dbReference type="InterPro" id="IPR042470">
    <property type="entry name" value="RMI1_N_C_sf"/>
</dbReference>
<feature type="compositionally biased region" description="Basic and acidic residues" evidence="3">
    <location>
        <begin position="533"/>
        <end position="542"/>
    </location>
</feature>
<feature type="compositionally biased region" description="Basic residues" evidence="3">
    <location>
        <begin position="476"/>
        <end position="489"/>
    </location>
</feature>
<dbReference type="InParanoid" id="A0A1C7NCW8"/>
<comment type="subcellular location">
    <subcellularLocation>
        <location evidence="1">Nucleus</location>
    </subcellularLocation>
</comment>
<dbReference type="STRING" id="101091.A0A1C7NCW8"/>
<feature type="compositionally biased region" description="Basic and acidic residues" evidence="3">
    <location>
        <begin position="327"/>
        <end position="349"/>
    </location>
</feature>
<name>A0A1C7NCW8_9FUNG</name>
<evidence type="ECO:0000256" key="3">
    <source>
        <dbReference type="SAM" id="MobiDB-lite"/>
    </source>
</evidence>
<feature type="compositionally biased region" description="Polar residues" evidence="3">
    <location>
        <begin position="496"/>
        <end position="510"/>
    </location>
</feature>
<dbReference type="PANTHER" id="PTHR13681:SF24">
    <property type="entry name" value="TUDOR DOMAIN-CONTAINING PROTEIN 3"/>
    <property type="match status" value="1"/>
</dbReference>
<sequence length="856" mass="96416">MVVNANLPSIESFEAKGWFLSQEGVELIASENPEAKSLDDFINIAKDMDLRSISTKGWNKTGDKITHLPTPLVLQLLEVRNTAMPSTNQVEKPRLLSATFTDGKKKYKGAEVLGKVDSLKLHTPPGTKFFVKKSIDIQDQVLVLGPGMLDDIGGHVQELVQAWRAGKQFLKRFGGKSTAGKQEDQEGPPAFVPFKVKNHPRSADKSKKSVKKEEKANGKVHEKESSVNGRKNTRNQKVKKNEFTTSNSEHPHSDSTKTSHNQPNEVEQPKPATEKRPRAKKERKPIDDRKSATLVQPDTTPEAKKTAINDEESEQAPKKEKRKRREKGSQKKEDGLDGKEKKTILKRDMSTPPSEQNQTASAQKVAVDPVQVPTPPPEQKEKKVNNRKKKASRREEGDSKQQPQPQQEIDPSQKPIKSKTKTSYPRTNKRNSVDTKPSEVIQEENGSTLDAKKDISLQTQDVPEEASMLDKPTKSANKRKGRNKNKKKMNKETVQEESPSVEENQATEASINDRDESSQPADPPVQTKKRNSKKDNSQKKTEQVASESYLETTVPVFEKKHLKKTENTKHLSKQSEEQESKEAIEPISKHEEAAHKKQSRKSRQRSKRGKEAESSSPQATTEQEVKNSTSMSLPPPTPPSNTAAQTNATTPVAHAITTNSNINHNSSESPSQDVSASRTTTQVAEQPFYDSRQNSNPYLHRPMEPYYNTELHQPMVTTAAAHHPIPPSLQQHEYYYQHPQPVYPMIDYNMMMPYDYTTGMPPGMYNYPPTPTPLPPLIPSQQPSQPTQPQQTQPYMQPMYYIPDMATQQQSPGYYNHQMHYTQLYDEAYYRDYNSRGRGRGMATSNGRGRGRGESK</sequence>
<dbReference type="Pfam" id="PF08585">
    <property type="entry name" value="RMI1_N_C"/>
    <property type="match status" value="1"/>
</dbReference>
<feature type="compositionally biased region" description="Basic and acidic residues" evidence="3">
    <location>
        <begin position="564"/>
        <end position="595"/>
    </location>
</feature>
<evidence type="ECO:0000259" key="4">
    <source>
        <dbReference type="Pfam" id="PF08585"/>
    </source>
</evidence>
<accession>A0A1C7NCW8</accession>
<gene>
    <name evidence="5" type="ORF">A0J61_05012</name>
</gene>
<organism evidence="5 6">
    <name type="scientific">Choanephora cucurbitarum</name>
    <dbReference type="NCBI Taxonomy" id="101091"/>
    <lineage>
        <taxon>Eukaryota</taxon>
        <taxon>Fungi</taxon>
        <taxon>Fungi incertae sedis</taxon>
        <taxon>Mucoromycota</taxon>
        <taxon>Mucoromycotina</taxon>
        <taxon>Mucoromycetes</taxon>
        <taxon>Mucorales</taxon>
        <taxon>Mucorineae</taxon>
        <taxon>Choanephoraceae</taxon>
        <taxon>Choanephoroideae</taxon>
        <taxon>Choanephora</taxon>
    </lineage>
</organism>
<evidence type="ECO:0000256" key="1">
    <source>
        <dbReference type="ARBA" id="ARBA00004123"/>
    </source>
</evidence>
<dbReference type="OrthoDB" id="434939at2759"/>
<dbReference type="SMART" id="SM01161">
    <property type="entry name" value="DUF1767"/>
    <property type="match status" value="1"/>
</dbReference>
<dbReference type="InterPro" id="IPR013894">
    <property type="entry name" value="RMI1_OB"/>
</dbReference>
<proteinExistence type="predicted"/>
<evidence type="ECO:0000256" key="2">
    <source>
        <dbReference type="ARBA" id="ARBA00023242"/>
    </source>
</evidence>
<feature type="domain" description="RecQ mediated genome instability protein 1 OB-fold" evidence="4">
    <location>
        <begin position="86"/>
        <end position="166"/>
    </location>
</feature>
<feature type="region of interest" description="Disordered" evidence="3">
    <location>
        <begin position="660"/>
        <end position="700"/>
    </location>
</feature>
<feature type="compositionally biased region" description="Polar residues" evidence="3">
    <location>
        <begin position="672"/>
        <end position="684"/>
    </location>
</feature>
<keyword evidence="6" id="KW-1185">Reference proteome</keyword>
<dbReference type="GO" id="GO:0005634">
    <property type="term" value="C:nucleus"/>
    <property type="evidence" value="ECO:0007669"/>
    <property type="project" value="UniProtKB-SubCell"/>
</dbReference>
<dbReference type="EMBL" id="LUGH01000259">
    <property type="protein sequence ID" value="OBZ86937.1"/>
    <property type="molecule type" value="Genomic_DNA"/>
</dbReference>
<dbReference type="AlphaFoldDB" id="A0A1C7NCW8"/>
<evidence type="ECO:0000313" key="5">
    <source>
        <dbReference type="EMBL" id="OBZ86937.1"/>
    </source>
</evidence>
<feature type="compositionally biased region" description="Polar residues" evidence="3">
    <location>
        <begin position="351"/>
        <end position="362"/>
    </location>
</feature>
<feature type="region of interest" description="Disordered" evidence="3">
    <location>
        <begin position="834"/>
        <end position="856"/>
    </location>
</feature>
<dbReference type="Proteomes" id="UP000093000">
    <property type="component" value="Unassembled WGS sequence"/>
</dbReference>
<reference evidence="5 6" key="1">
    <citation type="submission" date="2016-03" db="EMBL/GenBank/DDBJ databases">
        <title>Choanephora cucurbitarum.</title>
        <authorList>
            <person name="Min B."/>
            <person name="Park H."/>
            <person name="Park J.-H."/>
            <person name="Shin H.-D."/>
            <person name="Choi I.-G."/>
        </authorList>
    </citation>
    <scope>NUCLEOTIDE SEQUENCE [LARGE SCALE GENOMIC DNA]</scope>
    <source>
        <strain evidence="5 6">KUS-F28377</strain>
    </source>
</reference>
<feature type="compositionally biased region" description="Low complexity" evidence="3">
    <location>
        <begin position="660"/>
        <end position="671"/>
    </location>
</feature>
<protein>
    <recommendedName>
        <fullName evidence="4">RecQ mediated genome instability protein 1 OB-fold domain-containing protein</fullName>
    </recommendedName>
</protein>
<keyword evidence="2" id="KW-0539">Nucleus</keyword>
<dbReference type="PANTHER" id="PTHR13681">
    <property type="entry name" value="SURVIVAL OF MOTOR NEURON-RELATED-SPLICING FACTOR 30-RELATED"/>
    <property type="match status" value="1"/>
</dbReference>
<comment type="caution">
    <text evidence="5">The sequence shown here is derived from an EMBL/GenBank/DDBJ whole genome shotgun (WGS) entry which is preliminary data.</text>
</comment>
<feature type="region of interest" description="Disordered" evidence="3">
    <location>
        <begin position="175"/>
        <end position="646"/>
    </location>
</feature>
<evidence type="ECO:0000313" key="6">
    <source>
        <dbReference type="Proteomes" id="UP000093000"/>
    </source>
</evidence>
<feature type="compositionally biased region" description="Basic residues" evidence="3">
    <location>
        <begin position="596"/>
        <end position="608"/>
    </location>
</feature>